<name>A0A7G9R1E2_9MICO</name>
<accession>A0A7G9R1E2</accession>
<reference evidence="2 3" key="1">
    <citation type="submission" date="2020-08" db="EMBL/GenBank/DDBJ databases">
        <title>Genome sequence of Phycicoccus endophyticus JCM 31784T.</title>
        <authorList>
            <person name="Hyun D.-W."/>
            <person name="Bae J.-W."/>
        </authorList>
    </citation>
    <scope>NUCLEOTIDE SEQUENCE [LARGE SCALE GENOMIC DNA]</scope>
    <source>
        <strain evidence="2 3">JCM 31784</strain>
    </source>
</reference>
<evidence type="ECO:0000313" key="3">
    <source>
        <dbReference type="Proteomes" id="UP000515976"/>
    </source>
</evidence>
<evidence type="ECO:0000256" key="1">
    <source>
        <dbReference type="SAM" id="Phobius"/>
    </source>
</evidence>
<proteinExistence type="predicted"/>
<keyword evidence="1" id="KW-0812">Transmembrane</keyword>
<evidence type="ECO:0000313" key="2">
    <source>
        <dbReference type="EMBL" id="QNN49417.1"/>
    </source>
</evidence>
<keyword evidence="1" id="KW-0472">Membrane</keyword>
<dbReference type="RefSeq" id="WP_166099469.1">
    <property type="nucleotide sequence ID" value="NZ_BMMY01000005.1"/>
</dbReference>
<dbReference type="AlphaFoldDB" id="A0A7G9R1E2"/>
<protein>
    <recommendedName>
        <fullName evidence="4">DUF4328 domain-containing protein</fullName>
    </recommendedName>
</protein>
<dbReference type="KEGG" id="pei:H9L10_14715"/>
<keyword evidence="1" id="KW-1133">Transmembrane helix</keyword>
<feature type="transmembrane region" description="Helical" evidence="1">
    <location>
        <begin position="89"/>
        <end position="111"/>
    </location>
</feature>
<organism evidence="2 3">
    <name type="scientific">Phycicoccus endophyticus</name>
    <dbReference type="NCBI Taxonomy" id="1690220"/>
    <lineage>
        <taxon>Bacteria</taxon>
        <taxon>Bacillati</taxon>
        <taxon>Actinomycetota</taxon>
        <taxon>Actinomycetes</taxon>
        <taxon>Micrococcales</taxon>
        <taxon>Intrasporangiaceae</taxon>
        <taxon>Phycicoccus</taxon>
    </lineage>
</organism>
<keyword evidence="3" id="KW-1185">Reference proteome</keyword>
<evidence type="ECO:0008006" key="4">
    <source>
        <dbReference type="Google" id="ProtNLM"/>
    </source>
</evidence>
<dbReference type="Proteomes" id="UP000515976">
    <property type="component" value="Chromosome"/>
</dbReference>
<sequence>MHALILWCGFAGGWLLVAGPVYQAAVELSEMDVERSEISALAEEVTPPKRTSPWWWLLPPVAYVLRRRESEAYQRRVVEAMTPRHLEQFVAFTSKATGWLFVAVGALLIATKETYELAEHLEWPSWAVWAVAAGMALLCSLNTAVRMQRARALLERRAAPEPGA</sequence>
<gene>
    <name evidence="2" type="ORF">H9L10_14715</name>
</gene>
<dbReference type="EMBL" id="CP060712">
    <property type="protein sequence ID" value="QNN49417.1"/>
    <property type="molecule type" value="Genomic_DNA"/>
</dbReference>
<feature type="transmembrane region" description="Helical" evidence="1">
    <location>
        <begin position="123"/>
        <end position="145"/>
    </location>
</feature>